<evidence type="ECO:0000313" key="1">
    <source>
        <dbReference type="EMBL" id="UXE39633.1"/>
    </source>
</evidence>
<dbReference type="EMBL" id="CP104450">
    <property type="protein sequence ID" value="UXE39633.1"/>
    <property type="molecule type" value="Genomic_DNA"/>
</dbReference>
<gene>
    <name evidence="1" type="ORF">N2J37_07815</name>
</gene>
<accession>A0A9Q9JF14</accession>
<dbReference type="AlphaFoldDB" id="A0A9Q9JF14"/>
<organism evidence="1 2">
    <name type="scientific">Raoultella ornithinolytica</name>
    <name type="common">Klebsiella ornithinolytica</name>
    <dbReference type="NCBI Taxonomy" id="54291"/>
    <lineage>
        <taxon>Bacteria</taxon>
        <taxon>Pseudomonadati</taxon>
        <taxon>Pseudomonadota</taxon>
        <taxon>Gammaproteobacteria</taxon>
        <taxon>Enterobacterales</taxon>
        <taxon>Enterobacteriaceae</taxon>
        <taxon>Klebsiella/Raoultella group</taxon>
        <taxon>Raoultella</taxon>
    </lineage>
</organism>
<dbReference type="RefSeq" id="WP_260990624.1">
    <property type="nucleotide sequence ID" value="NZ_CP104450.1"/>
</dbReference>
<reference evidence="1" key="1">
    <citation type="submission" date="2022-09" db="EMBL/GenBank/DDBJ databases">
        <title>Multidrug resistance Raoultella ornithinolytica Strain MQB_Silv_108.</title>
        <authorList>
            <person name="Quintela-Baluja M."/>
        </authorList>
    </citation>
    <scope>NUCLEOTIDE SEQUENCE</scope>
    <source>
        <strain evidence="1">MQB_Silv_108</strain>
    </source>
</reference>
<protein>
    <submittedName>
        <fullName evidence="1">Uncharacterized protein</fullName>
    </submittedName>
</protein>
<evidence type="ECO:0000313" key="2">
    <source>
        <dbReference type="Proteomes" id="UP001064206"/>
    </source>
</evidence>
<proteinExistence type="predicted"/>
<sequence>MLKLDLTFKDIPVTGALIIVTGITITADHSSMNFGVNYLATQASNPFNTDVFSCDYNSSGNDPITQAYVYLKTLSEFSTATEL</sequence>
<name>A0A9Q9JF14_RAOOR</name>
<dbReference type="Proteomes" id="UP001064206">
    <property type="component" value="Chromosome"/>
</dbReference>